<evidence type="ECO:0000256" key="3">
    <source>
        <dbReference type="PIRSR" id="PIRSR000390-1"/>
    </source>
</evidence>
<dbReference type="Gene3D" id="3.90.1150.10">
    <property type="entry name" value="Aspartate Aminotransferase, domain 1"/>
    <property type="match status" value="1"/>
</dbReference>
<dbReference type="PANTHER" id="PTHR30244:SF36">
    <property type="entry name" value="3-OXO-GLUCOSE-6-PHOSPHATE:GLUTAMATE AMINOTRANSFERASE"/>
    <property type="match status" value="1"/>
</dbReference>
<dbReference type="InterPro" id="IPR000653">
    <property type="entry name" value="DegT/StrS_aminotransferase"/>
</dbReference>
<dbReference type="Pfam" id="PF01041">
    <property type="entry name" value="DegT_DnrJ_EryC1"/>
    <property type="match status" value="1"/>
</dbReference>
<feature type="modified residue" description="N6-(pyridoxal phosphate)lysine" evidence="4">
    <location>
        <position position="185"/>
    </location>
</feature>
<evidence type="ECO:0008006" key="8">
    <source>
        <dbReference type="Google" id="ProtNLM"/>
    </source>
</evidence>
<dbReference type="Gene3D" id="3.40.640.10">
    <property type="entry name" value="Type I PLP-dependent aspartate aminotransferase-like (Major domain)"/>
    <property type="match status" value="1"/>
</dbReference>
<proteinExistence type="inferred from homology"/>
<name>A0A1G6KW55_9BACI</name>
<dbReference type="RefSeq" id="WP_176763875.1">
    <property type="nucleotide sequence ID" value="NZ_FMYM01000007.1"/>
</dbReference>
<dbReference type="InterPro" id="IPR015421">
    <property type="entry name" value="PyrdxlP-dep_Trfase_major"/>
</dbReference>
<evidence type="ECO:0000313" key="7">
    <source>
        <dbReference type="Proteomes" id="UP000242662"/>
    </source>
</evidence>
<dbReference type="InterPro" id="IPR015424">
    <property type="entry name" value="PyrdxlP-dep_Trfase"/>
</dbReference>
<dbReference type="EMBL" id="FMYM01000007">
    <property type="protein sequence ID" value="SDC35329.1"/>
    <property type="molecule type" value="Genomic_DNA"/>
</dbReference>
<evidence type="ECO:0000256" key="2">
    <source>
        <dbReference type="ARBA" id="ARBA00037999"/>
    </source>
</evidence>
<dbReference type="STRING" id="1464122.SAMN05421737_107178"/>
<dbReference type="PIRSF" id="PIRSF000390">
    <property type="entry name" value="PLP_StrS"/>
    <property type="match status" value="1"/>
</dbReference>
<feature type="active site" description="Proton acceptor" evidence="3">
    <location>
        <position position="185"/>
    </location>
</feature>
<evidence type="ECO:0000256" key="1">
    <source>
        <dbReference type="ARBA" id="ARBA00022898"/>
    </source>
</evidence>
<keyword evidence="1 4" id="KW-0663">Pyridoxal phosphate</keyword>
<accession>A0A1G6KW55</accession>
<keyword evidence="7" id="KW-1185">Reference proteome</keyword>
<gene>
    <name evidence="6" type="ORF">SAMN05421737_107178</name>
</gene>
<evidence type="ECO:0000256" key="4">
    <source>
        <dbReference type="PIRSR" id="PIRSR000390-2"/>
    </source>
</evidence>
<evidence type="ECO:0000256" key="5">
    <source>
        <dbReference type="RuleBase" id="RU004508"/>
    </source>
</evidence>
<dbReference type="CDD" id="cd00616">
    <property type="entry name" value="AHBA_syn"/>
    <property type="match status" value="1"/>
</dbReference>
<dbReference type="PANTHER" id="PTHR30244">
    <property type="entry name" value="TRANSAMINASE"/>
    <property type="match status" value="1"/>
</dbReference>
<dbReference type="GO" id="GO:0008483">
    <property type="term" value="F:transaminase activity"/>
    <property type="evidence" value="ECO:0007669"/>
    <property type="project" value="TreeGrafter"/>
</dbReference>
<dbReference type="AlphaFoldDB" id="A0A1G6KW55"/>
<dbReference type="Proteomes" id="UP000242662">
    <property type="component" value="Unassembled WGS sequence"/>
</dbReference>
<comment type="similarity">
    <text evidence="2 5">Belongs to the DegT/DnrJ/EryC1 family.</text>
</comment>
<dbReference type="GO" id="GO:0000271">
    <property type="term" value="P:polysaccharide biosynthetic process"/>
    <property type="evidence" value="ECO:0007669"/>
    <property type="project" value="TreeGrafter"/>
</dbReference>
<dbReference type="SUPFAM" id="SSF53383">
    <property type="entry name" value="PLP-dependent transferases"/>
    <property type="match status" value="1"/>
</dbReference>
<sequence length="366" mass="41462">MISLAQVNHQFQFLKDDILQAVTRVIDRGQFILGTEVSSFEEEVCHYLKSKHAVSVANGTDALILALRALDIGYGDEVITTPLTFFATAEAISSVGATPVFVDIDPYTYNLDPHKIEEKITNKTRAILPVHLYGQMCDVPFINEIAKAHRLFVIEDACQAFGAAWKGKKSGTIGDIGCFSFFPTKNLSTIGDGGLIVTQSEDIARRVKQLRHHGTKVKNYHDEIGYNSRLDEIHAAILRVCLPYIDEWTNKRVAHAHRYSVLEGTNNIRTPYVTSEESHCFHLYCIEHPHRDHIHTHLKTQEIASGVYYPLPLHLQKVYQHLGYTQGDFPVCEEKILRLLALPMHPYLSIEDQKRVIETLKSYDPI</sequence>
<dbReference type="FunFam" id="3.40.640.10:FF:000089">
    <property type="entry name" value="Aminotransferase, DegT/DnrJ/EryC1/StrS family"/>
    <property type="match status" value="1"/>
</dbReference>
<reference evidence="7" key="1">
    <citation type="submission" date="2016-09" db="EMBL/GenBank/DDBJ databases">
        <authorList>
            <person name="Varghese N."/>
            <person name="Submissions S."/>
        </authorList>
    </citation>
    <scope>NUCLEOTIDE SEQUENCE [LARGE SCALE GENOMIC DNA]</scope>
    <source>
        <strain evidence="7">25nlg</strain>
    </source>
</reference>
<evidence type="ECO:0000313" key="6">
    <source>
        <dbReference type="EMBL" id="SDC35329.1"/>
    </source>
</evidence>
<protein>
    <recommendedName>
        <fullName evidence="8">dTDP-4-amino-4,6-dideoxygalactose transaminase</fullName>
    </recommendedName>
</protein>
<dbReference type="GO" id="GO:0030170">
    <property type="term" value="F:pyridoxal phosphate binding"/>
    <property type="evidence" value="ECO:0007669"/>
    <property type="project" value="UniProtKB-ARBA"/>
</dbReference>
<organism evidence="6 7">
    <name type="scientific">Shouchella lonarensis</name>
    <dbReference type="NCBI Taxonomy" id="1464122"/>
    <lineage>
        <taxon>Bacteria</taxon>
        <taxon>Bacillati</taxon>
        <taxon>Bacillota</taxon>
        <taxon>Bacilli</taxon>
        <taxon>Bacillales</taxon>
        <taxon>Bacillaceae</taxon>
        <taxon>Shouchella</taxon>
    </lineage>
</organism>
<dbReference type="InterPro" id="IPR015422">
    <property type="entry name" value="PyrdxlP-dep_Trfase_small"/>
</dbReference>